<dbReference type="InterPro" id="IPR008928">
    <property type="entry name" value="6-hairpin_glycosidase_sf"/>
</dbReference>
<dbReference type="Proteomes" id="UP000251993">
    <property type="component" value="Chromosome"/>
</dbReference>
<dbReference type="InterPro" id="IPR012341">
    <property type="entry name" value="6hp_glycosidase-like_sf"/>
</dbReference>
<dbReference type="GO" id="GO:0005975">
    <property type="term" value="P:carbohydrate metabolic process"/>
    <property type="evidence" value="ECO:0007669"/>
    <property type="project" value="InterPro"/>
</dbReference>
<protein>
    <recommendedName>
        <fullName evidence="7">Beta-Glucocerebrosidase 2 N terminal</fullName>
    </recommendedName>
</protein>
<reference evidence="5 6" key="1">
    <citation type="submission" date="2018-07" db="EMBL/GenBank/DDBJ databases">
        <title>Genome sequencing of Runella.</title>
        <authorList>
            <person name="Baek M.-G."/>
            <person name="Yi H."/>
        </authorList>
    </citation>
    <scope>NUCLEOTIDE SEQUENCE [LARGE SCALE GENOMIC DNA]</scope>
    <source>
        <strain evidence="5 6">HYN0085</strain>
    </source>
</reference>
<dbReference type="KEGG" id="run:DR864_09605"/>
<organism evidence="5 6">
    <name type="scientific">Runella rosea</name>
    <dbReference type="NCBI Taxonomy" id="2259595"/>
    <lineage>
        <taxon>Bacteria</taxon>
        <taxon>Pseudomonadati</taxon>
        <taxon>Bacteroidota</taxon>
        <taxon>Cytophagia</taxon>
        <taxon>Cytophagales</taxon>
        <taxon>Spirosomataceae</taxon>
        <taxon>Runella</taxon>
    </lineage>
</organism>
<keyword evidence="6" id="KW-1185">Reference proteome</keyword>
<feature type="signal peptide" evidence="2">
    <location>
        <begin position="1"/>
        <end position="16"/>
    </location>
</feature>
<dbReference type="Pfam" id="PF12215">
    <property type="entry name" value="Glyco_hydr_116N"/>
    <property type="match status" value="1"/>
</dbReference>
<dbReference type="PANTHER" id="PTHR12654">
    <property type="entry name" value="BILE ACID BETA-GLUCOSIDASE-RELATED"/>
    <property type="match status" value="1"/>
</dbReference>
<dbReference type="OrthoDB" id="1007311at2"/>
<evidence type="ECO:0000313" key="6">
    <source>
        <dbReference type="Proteomes" id="UP000251993"/>
    </source>
</evidence>
<proteinExistence type="predicted"/>
<gene>
    <name evidence="5" type="ORF">DR864_09605</name>
</gene>
<evidence type="ECO:0000256" key="1">
    <source>
        <dbReference type="SAM" id="MobiDB-lite"/>
    </source>
</evidence>
<dbReference type="InterPro" id="IPR024462">
    <property type="entry name" value="GH116_N"/>
</dbReference>
<evidence type="ECO:0000259" key="4">
    <source>
        <dbReference type="Pfam" id="PF12215"/>
    </source>
</evidence>
<name>A0A344TH49_9BACT</name>
<dbReference type="InterPro" id="IPR006775">
    <property type="entry name" value="GH116_catalytic"/>
</dbReference>
<dbReference type="InterPro" id="IPR052566">
    <property type="entry name" value="Non-lysos_glucosylceramidase"/>
</dbReference>
<dbReference type="Pfam" id="PF04685">
    <property type="entry name" value="DUF608"/>
    <property type="match status" value="1"/>
</dbReference>
<feature type="domain" description="Glycosyl-hydrolase family 116 N-terminal" evidence="4">
    <location>
        <begin position="40"/>
        <end position="359"/>
    </location>
</feature>
<evidence type="ECO:0000313" key="5">
    <source>
        <dbReference type="EMBL" id="AXE17970.1"/>
    </source>
</evidence>
<evidence type="ECO:0008006" key="7">
    <source>
        <dbReference type="Google" id="ProtNLM"/>
    </source>
</evidence>
<sequence>MKKLLFLLCIATQALAQSPWKPQKWPVLKHYDQQHLTRIAMPIGGIGTGTVSLGGRGQLQDWEIMNRPGKGFSTTLPGNMAPFFAIYVKKPTENAQAKALIGPIETHEYQHMEGRPVDHHGLPRFAKASFDAAYPFGQVNLSDEKMPVTVQIKAFNPLIPGDAERSGIPMAALTYEVTNTSNQPLTVSVAGSMRNFVGKDGSKGSKSWKGEFNPSGAKQNKNQFRQGKAGQGIFMYSDGVDKADPAWGTIALSTNAGGDVSYRTSSVPNAWENALLDFWDDFTDDGKLTEKNTVADEDPMASLAVKKTIQPKQTESFTFFITWHFPNRFAWSKERVGNYYTTRYADAWEVAEKAVPQLPQLENETLLFVNNFLKSDYPEAVKEAALFNLSTLRSQTVFRTEDGRMFGWEGVMDNEGSCAGSCTHVWNYEQATAFLFGDLAQTMRDVEFNYALDSTSGIMQFRVGLPLNKGAGNGMAAADGQMGTIMKFYRDWQLSGNTAFLQKNWPKIKRALAFAWVPDGWDGNLDGVMDGAQHNTMDVEYFGPNPQMQIWYLGALKAAEKMAEAMHDAAFAQQCKTLFQSGSTWADQQLFNGEYYEQQVISPVGRKFAKGTMSGWNSIQGDFPPFQLAKGCLVDQLVGQFMAHVCGLGYLVKPQNVQTSLKSILKYNYRATLTEHFNNMRSYALADEPALLMASWPKGRPTVPFPYFAEVMTGFEYTAAIGMLYENMTEDGLKCIQNIRYRYDGAKRSPFDEAECGHHYARAMISWASTLALSGFQYSGVEKTLHFNDQPGTFFWSNGYAWGTCTKQKQGAQLKTTLTVLHGQLPVQTVQIGNKKVHELAGNTVLKVGEKVEFLR</sequence>
<dbReference type="GO" id="GO:0008422">
    <property type="term" value="F:beta-glucosidase activity"/>
    <property type="evidence" value="ECO:0007669"/>
    <property type="project" value="TreeGrafter"/>
</dbReference>
<dbReference type="SUPFAM" id="SSF48208">
    <property type="entry name" value="Six-hairpin glycosidases"/>
    <property type="match status" value="1"/>
</dbReference>
<dbReference type="PANTHER" id="PTHR12654:SF0">
    <property type="entry name" value="NON-LYSOSOMAL GLUCOSYLCERAMIDASE"/>
    <property type="match status" value="1"/>
</dbReference>
<keyword evidence="2" id="KW-0732">Signal</keyword>
<accession>A0A344TH49</accession>
<dbReference type="Gene3D" id="1.50.10.10">
    <property type="match status" value="1"/>
</dbReference>
<evidence type="ECO:0000259" key="3">
    <source>
        <dbReference type="Pfam" id="PF04685"/>
    </source>
</evidence>
<dbReference type="AlphaFoldDB" id="A0A344TH49"/>
<evidence type="ECO:0000256" key="2">
    <source>
        <dbReference type="SAM" id="SignalP"/>
    </source>
</evidence>
<feature type="chain" id="PRO_5016599894" description="Beta-Glucocerebrosidase 2 N terminal" evidence="2">
    <location>
        <begin position="17"/>
        <end position="856"/>
    </location>
</feature>
<dbReference type="RefSeq" id="WP_114066755.1">
    <property type="nucleotide sequence ID" value="NZ_CP030850.1"/>
</dbReference>
<dbReference type="EMBL" id="CP030850">
    <property type="protein sequence ID" value="AXE17970.1"/>
    <property type="molecule type" value="Genomic_DNA"/>
</dbReference>
<feature type="domain" description="Glycosyl-hydrolase family 116 catalytic region" evidence="3">
    <location>
        <begin position="479"/>
        <end position="750"/>
    </location>
</feature>
<feature type="region of interest" description="Disordered" evidence="1">
    <location>
        <begin position="200"/>
        <end position="223"/>
    </location>
</feature>